<dbReference type="Pfam" id="PF02809">
    <property type="entry name" value="UIM"/>
    <property type="match status" value="1"/>
</dbReference>
<dbReference type="InterPro" id="IPR036249">
    <property type="entry name" value="Thioredoxin-like_sf"/>
</dbReference>
<dbReference type="PROSITE" id="PS50330">
    <property type="entry name" value="UIM"/>
    <property type="match status" value="1"/>
</dbReference>
<dbReference type="Pfam" id="PF14555">
    <property type="entry name" value="UBA_4"/>
    <property type="match status" value="1"/>
</dbReference>
<dbReference type="SUPFAM" id="SSF52833">
    <property type="entry name" value="Thioredoxin-like"/>
    <property type="match status" value="1"/>
</dbReference>
<dbReference type="CDD" id="cd01767">
    <property type="entry name" value="UBX"/>
    <property type="match status" value="1"/>
</dbReference>
<sequence length="422" mass="44987">MLEAADWNVETAVGLFFASGPDEPAGGSRQSGAQHAPMEDDVRAPMPTKVERLYGDHMPSDRMPMSMGVPLQYGMRGVQRAAPPVDVFKDKEEASSSGLSSLFKAPAFCFHGGFEMAKAYAMEEGKWLLLNIQHPHEFSSHRLNRDTWSHEALGEMVRGNFVFYQTDDSTEEGRKLQASYRLGGLPVILVIDPLTGAKLFDRSGFVEPDRLIDILLPFLEHGPKDPGAHQIAHTMSLKRKAPAPAGAGGSASARALTEDEELARAIAMSMEQDAAGASGKPAGSSGSGYASDNDDDDIDEAAIWEAIRKQEQEAAAAASKPKPEEVMAAAAARLPAEPGSSDAGACRVAIRWPSGERTQRSFLKTDTVQALHDLVLSKLQDAAEGKAFTIAAAMPGAQPLTDVGATLEAAGVANAMVQVRFS</sequence>
<dbReference type="GO" id="GO:0043130">
    <property type="term" value="F:ubiquitin binding"/>
    <property type="evidence" value="ECO:0007669"/>
    <property type="project" value="TreeGrafter"/>
</dbReference>
<dbReference type="InterPro" id="IPR050730">
    <property type="entry name" value="UBX_domain-protein"/>
</dbReference>
<dbReference type="InterPro" id="IPR006577">
    <property type="entry name" value="UAS"/>
</dbReference>
<dbReference type="EMBL" id="HBFB01000745">
    <property type="protein sequence ID" value="CAD8662683.1"/>
    <property type="molecule type" value="Transcribed_RNA"/>
</dbReference>
<feature type="compositionally biased region" description="Low complexity" evidence="1">
    <location>
        <begin position="273"/>
        <end position="291"/>
    </location>
</feature>
<dbReference type="Gene3D" id="3.40.30.10">
    <property type="entry name" value="Glutaredoxin"/>
    <property type="match status" value="1"/>
</dbReference>
<proteinExistence type="predicted"/>
<dbReference type="Pfam" id="PF00789">
    <property type="entry name" value="UBX"/>
    <property type="match status" value="1"/>
</dbReference>
<reference evidence="3" key="1">
    <citation type="submission" date="2021-01" db="EMBL/GenBank/DDBJ databases">
        <authorList>
            <person name="Corre E."/>
            <person name="Pelletier E."/>
            <person name="Niang G."/>
            <person name="Scheremetjew M."/>
            <person name="Finn R."/>
            <person name="Kale V."/>
            <person name="Holt S."/>
            <person name="Cochrane G."/>
            <person name="Meng A."/>
            <person name="Brown T."/>
            <person name="Cohen L."/>
        </authorList>
    </citation>
    <scope>NUCLEOTIDE SEQUENCE</scope>
    <source>
        <strain evidence="3">SAG 11-49</strain>
    </source>
</reference>
<dbReference type="CDD" id="cd02958">
    <property type="entry name" value="UAS"/>
    <property type="match status" value="1"/>
</dbReference>
<dbReference type="CDD" id="cd14273">
    <property type="entry name" value="UBA_TAP-C_like"/>
    <property type="match status" value="1"/>
</dbReference>
<dbReference type="PROSITE" id="PS50033">
    <property type="entry name" value="UBX"/>
    <property type="match status" value="1"/>
</dbReference>
<dbReference type="InterPro" id="IPR029071">
    <property type="entry name" value="Ubiquitin-like_domsf"/>
</dbReference>
<dbReference type="AlphaFoldDB" id="A0A7S0NBM9"/>
<dbReference type="GO" id="GO:0043161">
    <property type="term" value="P:proteasome-mediated ubiquitin-dependent protein catabolic process"/>
    <property type="evidence" value="ECO:0007669"/>
    <property type="project" value="TreeGrafter"/>
</dbReference>
<organism evidence="3">
    <name type="scientific">Chlamydomonas leiostraca</name>
    <dbReference type="NCBI Taxonomy" id="1034604"/>
    <lineage>
        <taxon>Eukaryota</taxon>
        <taxon>Viridiplantae</taxon>
        <taxon>Chlorophyta</taxon>
        <taxon>core chlorophytes</taxon>
        <taxon>Chlorophyceae</taxon>
        <taxon>CS clade</taxon>
        <taxon>Chlamydomonadales</taxon>
        <taxon>Chlamydomonadaceae</taxon>
        <taxon>Chlamydomonas</taxon>
    </lineage>
</organism>
<evidence type="ECO:0000313" key="3">
    <source>
        <dbReference type="EMBL" id="CAD8662683.1"/>
    </source>
</evidence>
<dbReference type="InterPro" id="IPR003903">
    <property type="entry name" value="UIM_dom"/>
</dbReference>
<dbReference type="PANTHER" id="PTHR23322">
    <property type="entry name" value="FAS-ASSOCIATED PROTEIN"/>
    <property type="match status" value="1"/>
</dbReference>
<feature type="region of interest" description="Disordered" evidence="1">
    <location>
        <begin position="18"/>
        <end position="44"/>
    </location>
</feature>
<evidence type="ECO:0000259" key="2">
    <source>
        <dbReference type="PROSITE" id="PS50033"/>
    </source>
</evidence>
<dbReference type="InterPro" id="IPR001012">
    <property type="entry name" value="UBX_dom"/>
</dbReference>
<name>A0A7S0NBM9_9CHLO</name>
<gene>
    <name evidence="3" type="ORF">CLEI1391_LOCUS360</name>
</gene>
<accession>A0A7S0NBM9</accession>
<feature type="domain" description="UBX" evidence="2">
    <location>
        <begin position="341"/>
        <end position="420"/>
    </location>
</feature>
<feature type="region of interest" description="Disordered" evidence="1">
    <location>
        <begin position="272"/>
        <end position="295"/>
    </location>
</feature>
<evidence type="ECO:0000256" key="1">
    <source>
        <dbReference type="SAM" id="MobiDB-lite"/>
    </source>
</evidence>
<dbReference type="PANTHER" id="PTHR23322:SF6">
    <property type="entry name" value="UBX DOMAIN-CONTAINING PROTEIN 7"/>
    <property type="match status" value="1"/>
</dbReference>
<dbReference type="SUPFAM" id="SSF54236">
    <property type="entry name" value="Ubiquitin-like"/>
    <property type="match status" value="1"/>
</dbReference>
<dbReference type="Gene3D" id="3.10.20.90">
    <property type="entry name" value="Phosphatidylinositol 3-kinase Catalytic Subunit, Chain A, domain 1"/>
    <property type="match status" value="1"/>
</dbReference>
<dbReference type="GO" id="GO:0005634">
    <property type="term" value="C:nucleus"/>
    <property type="evidence" value="ECO:0007669"/>
    <property type="project" value="TreeGrafter"/>
</dbReference>
<feature type="region of interest" description="Disordered" evidence="1">
    <location>
        <begin position="236"/>
        <end position="255"/>
    </location>
</feature>
<dbReference type="Pfam" id="PF13899">
    <property type="entry name" value="Thioredoxin_7"/>
    <property type="match status" value="1"/>
</dbReference>
<dbReference type="SMART" id="SM00594">
    <property type="entry name" value="UAS"/>
    <property type="match status" value="1"/>
</dbReference>
<feature type="compositionally biased region" description="Low complexity" evidence="1">
    <location>
        <begin position="242"/>
        <end position="255"/>
    </location>
</feature>
<protein>
    <recommendedName>
        <fullName evidence="2">UBX domain-containing protein</fullName>
    </recommendedName>
</protein>